<dbReference type="HOGENOM" id="CLU_184297_0_0_5"/>
<dbReference type="Pfam" id="PF24698">
    <property type="entry name" value="DUF7662"/>
    <property type="match status" value="1"/>
</dbReference>
<accession>C3MFW7</accession>
<dbReference type="InterPro" id="IPR056079">
    <property type="entry name" value="DUF7662"/>
</dbReference>
<dbReference type="OrthoDB" id="3480230at2"/>
<evidence type="ECO:0000256" key="1">
    <source>
        <dbReference type="SAM" id="MobiDB-lite"/>
    </source>
</evidence>
<dbReference type="EMBL" id="CP001389">
    <property type="protein sequence ID" value="ACP24018.1"/>
    <property type="molecule type" value="Genomic_DNA"/>
</dbReference>
<dbReference type="KEGG" id="rhi:NGR_c02180"/>
<dbReference type="AlphaFoldDB" id="C3MFW7"/>
<keyword evidence="4" id="KW-1185">Reference proteome</keyword>
<organism evidence="3 4">
    <name type="scientific">Sinorhizobium fredii (strain NBRC 101917 / NGR234)</name>
    <dbReference type="NCBI Taxonomy" id="394"/>
    <lineage>
        <taxon>Bacteria</taxon>
        <taxon>Pseudomonadati</taxon>
        <taxon>Pseudomonadota</taxon>
        <taxon>Alphaproteobacteria</taxon>
        <taxon>Hyphomicrobiales</taxon>
        <taxon>Rhizobiaceae</taxon>
        <taxon>Sinorhizobium/Ensifer group</taxon>
        <taxon>Sinorhizobium</taxon>
    </lineage>
</organism>
<dbReference type="RefSeq" id="WP_012706803.1">
    <property type="nucleotide sequence ID" value="NC_012587.1"/>
</dbReference>
<gene>
    <name evidence="3" type="ordered locus">NGR_c02180</name>
</gene>
<evidence type="ECO:0000259" key="2">
    <source>
        <dbReference type="Pfam" id="PF24698"/>
    </source>
</evidence>
<proteinExistence type="predicted"/>
<feature type="region of interest" description="Disordered" evidence="1">
    <location>
        <begin position="41"/>
        <end position="60"/>
    </location>
</feature>
<dbReference type="Proteomes" id="UP000001054">
    <property type="component" value="Chromosome"/>
</dbReference>
<evidence type="ECO:0000313" key="4">
    <source>
        <dbReference type="Proteomes" id="UP000001054"/>
    </source>
</evidence>
<feature type="domain" description="DUF7662" evidence="2">
    <location>
        <begin position="4"/>
        <end position="64"/>
    </location>
</feature>
<name>C3MFW7_SINFN</name>
<evidence type="ECO:0000313" key="3">
    <source>
        <dbReference type="EMBL" id="ACP24018.1"/>
    </source>
</evidence>
<reference evidence="3 4" key="1">
    <citation type="journal article" date="2009" name="Appl. Environ. Microbiol.">
        <title>Rhizobium sp. strain NGR234 possesses a remarkable number of secretion systems.</title>
        <authorList>
            <person name="Schmeisser C."/>
            <person name="Liesegang H."/>
            <person name="Krysciak D."/>
            <person name="Bakkou N."/>
            <person name="Le Quere A."/>
            <person name="Wollherr A."/>
            <person name="Heinemeyer I."/>
            <person name="Morgenstern B."/>
            <person name="Pommerening-Roeser A."/>
            <person name="Flores M."/>
            <person name="Palacios R."/>
            <person name="Brenner S."/>
            <person name="Gottschalk G."/>
            <person name="Schmitz R.A."/>
            <person name="Broughton W.J."/>
            <person name="Perret X."/>
            <person name="Strittmatter A.W."/>
            <person name="Streit W.R."/>
        </authorList>
    </citation>
    <scope>NUCLEOTIDE SEQUENCE [LARGE SCALE GENOMIC DNA]</scope>
    <source>
        <strain evidence="4">NBRC 101917 / NGR234</strain>
    </source>
</reference>
<sequence length="81" mass="9263">MSKYEGLTYRLARERLREIILTFKEIESLIGAALPKSARRPQFWANTSDPEQSRPGNRAAREAGCRSFLLAGHDKVRFVRA</sequence>
<protein>
    <recommendedName>
        <fullName evidence="2">DUF7662 domain-containing protein</fullName>
    </recommendedName>
</protein>